<evidence type="ECO:0000256" key="7">
    <source>
        <dbReference type="ARBA" id="ARBA00022989"/>
    </source>
</evidence>
<dbReference type="GO" id="GO:0015420">
    <property type="term" value="F:ABC-type vitamin B12 transporter activity"/>
    <property type="evidence" value="ECO:0007669"/>
    <property type="project" value="UniProtKB-UniRule"/>
</dbReference>
<comment type="pathway">
    <text evidence="2 9">Cofactor biosynthesis; adenosylcobalamin biosynthesis.</text>
</comment>
<comment type="function">
    <text evidence="9">Converts cobyric acid to cobinamide by the addition of aminopropanol on the F carboxylic group.</text>
</comment>
<evidence type="ECO:0000256" key="4">
    <source>
        <dbReference type="ARBA" id="ARBA00022475"/>
    </source>
</evidence>
<dbReference type="GO" id="GO:0009236">
    <property type="term" value="P:cobalamin biosynthetic process"/>
    <property type="evidence" value="ECO:0007669"/>
    <property type="project" value="UniProtKB-UniRule"/>
</dbReference>
<proteinExistence type="inferred from homology"/>
<dbReference type="HAMAP" id="MF_00024">
    <property type="entry name" value="CobD_CbiB"/>
    <property type="match status" value="1"/>
</dbReference>
<dbReference type="KEGG" id="bmc:BAbS19_I12270"/>
<evidence type="ECO:0000256" key="5">
    <source>
        <dbReference type="ARBA" id="ARBA00022573"/>
    </source>
</evidence>
<dbReference type="UniPathway" id="UPA00148"/>
<organism evidence="10 11">
    <name type="scientific">Brucella abortus (strain S19)</name>
    <dbReference type="NCBI Taxonomy" id="430066"/>
    <lineage>
        <taxon>Bacteria</taxon>
        <taxon>Pseudomonadati</taxon>
        <taxon>Pseudomonadota</taxon>
        <taxon>Alphaproteobacteria</taxon>
        <taxon>Hyphomicrobiales</taxon>
        <taxon>Brucellaceae</taxon>
        <taxon>Brucella/Ochrobactrum group</taxon>
        <taxon>Brucella</taxon>
    </lineage>
</organism>
<feature type="transmembrane region" description="Helical" evidence="9">
    <location>
        <begin position="165"/>
        <end position="186"/>
    </location>
</feature>
<name>A0A0F6AR96_BRUA1</name>
<dbReference type="Proteomes" id="UP000002565">
    <property type="component" value="Chromosome 1"/>
</dbReference>
<keyword evidence="8 9" id="KW-0472">Membrane</keyword>
<keyword evidence="5 9" id="KW-0169">Cobalamin biosynthesis</keyword>
<evidence type="ECO:0000313" key="10">
    <source>
        <dbReference type="EMBL" id="ACD72728.1"/>
    </source>
</evidence>
<protein>
    <recommendedName>
        <fullName evidence="9">Cobalamin biosynthesis protein CobD</fullName>
    </recommendedName>
</protein>
<keyword evidence="6 9" id="KW-0812">Transmembrane</keyword>
<dbReference type="GO" id="GO:0048472">
    <property type="term" value="F:threonine-phosphate decarboxylase activity"/>
    <property type="evidence" value="ECO:0007669"/>
    <property type="project" value="InterPro"/>
</dbReference>
<evidence type="ECO:0000256" key="1">
    <source>
        <dbReference type="ARBA" id="ARBA00004651"/>
    </source>
</evidence>
<dbReference type="AlphaFoldDB" id="A0A0F6AR96"/>
<feature type="transmembrane region" description="Helical" evidence="9">
    <location>
        <begin position="64"/>
        <end position="82"/>
    </location>
</feature>
<dbReference type="NCBIfam" id="TIGR00380">
    <property type="entry name" value="cobal_cbiB"/>
    <property type="match status" value="1"/>
</dbReference>
<evidence type="ECO:0000256" key="6">
    <source>
        <dbReference type="ARBA" id="ARBA00022692"/>
    </source>
</evidence>
<keyword evidence="7 9" id="KW-1133">Transmembrane helix</keyword>
<dbReference type="PANTHER" id="PTHR34308:SF1">
    <property type="entry name" value="COBALAMIN BIOSYNTHESIS PROTEIN CBIB"/>
    <property type="match status" value="1"/>
</dbReference>
<dbReference type="HOGENOM" id="CLU_054212_0_1_5"/>
<dbReference type="GO" id="GO:0005886">
    <property type="term" value="C:plasma membrane"/>
    <property type="evidence" value="ECO:0007669"/>
    <property type="project" value="UniProtKB-SubCell"/>
</dbReference>
<comment type="subcellular location">
    <subcellularLocation>
        <location evidence="1 9">Cell membrane</location>
        <topology evidence="1 9">Multi-pass membrane protein</topology>
    </subcellularLocation>
</comment>
<dbReference type="EMBL" id="CP000887">
    <property type="protein sequence ID" value="ACD72728.1"/>
    <property type="molecule type" value="Genomic_DNA"/>
</dbReference>
<feature type="transmembrane region" description="Helical" evidence="9">
    <location>
        <begin position="304"/>
        <end position="330"/>
    </location>
</feature>
<gene>
    <name evidence="9" type="primary">cobD</name>
    <name evidence="10" type="ordered locus">BAbS19_I12270</name>
</gene>
<evidence type="ECO:0000313" key="11">
    <source>
        <dbReference type="Proteomes" id="UP000002565"/>
    </source>
</evidence>
<dbReference type="PANTHER" id="PTHR34308">
    <property type="entry name" value="COBALAMIN BIOSYNTHESIS PROTEIN CBIB"/>
    <property type="match status" value="1"/>
</dbReference>
<evidence type="ECO:0000256" key="3">
    <source>
        <dbReference type="ARBA" id="ARBA00006263"/>
    </source>
</evidence>
<evidence type="ECO:0000256" key="8">
    <source>
        <dbReference type="ARBA" id="ARBA00023136"/>
    </source>
</evidence>
<comment type="caution">
    <text evidence="9">Lacks conserved residue(s) required for the propagation of feature annotation.</text>
</comment>
<sequence length="331" mass="34910">MANSMEIKLIVLSLALLLDRFIGDPPLLWQRISHPVVLLGKAISWGEKNFNDSSLPPSTLRRNGMWLTVGLVAACIFAGLVIRSILPHAGTAGAIAEVVIVAILLAQKSLADHVQAVAQALRDDGIEGGRKAVSMIVGRNPDRLDEGGVSRAAIESLAENASDGIVAPAFWFLVGGLPGLFAYKLINTADSMIGHLNDRYRDFGRFAAKLDDVANYIPARLTGLLAALATSLGHGREAGRQALSIMCRDARLHRSPNAGCPEAAFAGALGLALAGPRQYGAETVEGPMLNATGKREAEARDIDAALVLFWSTMSLMTGLVIAASLVGLFVG</sequence>
<accession>A0A0F6AR96</accession>
<dbReference type="Pfam" id="PF03186">
    <property type="entry name" value="CobD_Cbib"/>
    <property type="match status" value="1"/>
</dbReference>
<evidence type="ECO:0000256" key="2">
    <source>
        <dbReference type="ARBA" id="ARBA00004953"/>
    </source>
</evidence>
<dbReference type="InterPro" id="IPR004485">
    <property type="entry name" value="Cobalamin_biosynth_CobD/CbiB"/>
</dbReference>
<reference evidence="10 11" key="1">
    <citation type="journal article" date="2008" name="PLoS ONE">
        <title>Genome sequence of Brucella abortus vaccine strain S19 compared to virulent strains yields candidate virulence genes.</title>
        <authorList>
            <person name="Crasta O.R."/>
            <person name="Folkerts O."/>
            <person name="Fei Z."/>
            <person name="Mane S.P."/>
            <person name="Evans C."/>
            <person name="Martino-Catt S."/>
            <person name="Bricker B."/>
            <person name="Yu G."/>
            <person name="Du L."/>
            <person name="Sobral B.W."/>
        </authorList>
    </citation>
    <scope>NUCLEOTIDE SEQUENCE [LARGE SCALE GENOMIC DNA]</scope>
    <source>
        <strain evidence="10 11">S19</strain>
    </source>
</reference>
<keyword evidence="4 9" id="KW-1003">Cell membrane</keyword>
<evidence type="ECO:0000256" key="9">
    <source>
        <dbReference type="HAMAP-Rule" id="MF_00024"/>
    </source>
</evidence>
<comment type="similarity">
    <text evidence="3 9">Belongs to the CobD/CbiB family.</text>
</comment>